<gene>
    <name evidence="1" type="ORF">Zm00014a_044157</name>
</gene>
<evidence type="ECO:0000313" key="2">
    <source>
        <dbReference type="Proteomes" id="UP000251960"/>
    </source>
</evidence>
<dbReference type="EMBL" id="NCVQ01000007">
    <property type="protein sequence ID" value="PWZ18986.1"/>
    <property type="molecule type" value="Genomic_DNA"/>
</dbReference>
<organism evidence="1 2">
    <name type="scientific">Zea mays</name>
    <name type="common">Maize</name>
    <dbReference type="NCBI Taxonomy" id="4577"/>
    <lineage>
        <taxon>Eukaryota</taxon>
        <taxon>Viridiplantae</taxon>
        <taxon>Streptophyta</taxon>
        <taxon>Embryophyta</taxon>
        <taxon>Tracheophyta</taxon>
        <taxon>Spermatophyta</taxon>
        <taxon>Magnoliopsida</taxon>
        <taxon>Liliopsida</taxon>
        <taxon>Poales</taxon>
        <taxon>Poaceae</taxon>
        <taxon>PACMAD clade</taxon>
        <taxon>Panicoideae</taxon>
        <taxon>Andropogonodae</taxon>
        <taxon>Andropogoneae</taxon>
        <taxon>Tripsacinae</taxon>
        <taxon>Zea</taxon>
    </lineage>
</organism>
<reference evidence="1 2" key="1">
    <citation type="journal article" date="2018" name="Nat. Genet.">
        <title>Extensive intraspecific gene order and gene structural variations between Mo17 and other maize genomes.</title>
        <authorList>
            <person name="Sun S."/>
            <person name="Zhou Y."/>
            <person name="Chen J."/>
            <person name="Shi J."/>
            <person name="Zhao H."/>
            <person name="Zhao H."/>
            <person name="Song W."/>
            <person name="Zhang M."/>
            <person name="Cui Y."/>
            <person name="Dong X."/>
            <person name="Liu H."/>
            <person name="Ma X."/>
            <person name="Jiao Y."/>
            <person name="Wang B."/>
            <person name="Wei X."/>
            <person name="Stein J.C."/>
            <person name="Glaubitz J.C."/>
            <person name="Lu F."/>
            <person name="Yu G."/>
            <person name="Liang C."/>
            <person name="Fengler K."/>
            <person name="Li B."/>
            <person name="Rafalski A."/>
            <person name="Schnable P.S."/>
            <person name="Ware D.H."/>
            <person name="Buckler E.S."/>
            <person name="Lai J."/>
        </authorList>
    </citation>
    <scope>NUCLEOTIDE SEQUENCE [LARGE SCALE GENOMIC DNA]</scope>
    <source>
        <strain evidence="2">cv. Missouri 17</strain>
        <tissue evidence="1">Seedling</tissue>
    </source>
</reference>
<evidence type="ECO:0000313" key="1">
    <source>
        <dbReference type="EMBL" id="PWZ18986.1"/>
    </source>
</evidence>
<protein>
    <recommendedName>
        <fullName evidence="3">Ubiquitin-like protease family profile domain-containing protein</fullName>
    </recommendedName>
</protein>
<dbReference type="AlphaFoldDB" id="A0A3L6EDA1"/>
<evidence type="ECO:0008006" key="3">
    <source>
        <dbReference type="Google" id="ProtNLM"/>
    </source>
</evidence>
<comment type="caution">
    <text evidence="1">The sequence shown here is derived from an EMBL/GenBank/DDBJ whole genome shotgun (WGS) entry which is preliminary data.</text>
</comment>
<dbReference type="Proteomes" id="UP000251960">
    <property type="component" value="Chromosome 6"/>
</dbReference>
<name>A0A3L6EDA1_MAIZE</name>
<proteinExistence type="predicted"/>
<accession>A0A3L6EDA1</accession>
<sequence length="286" mass="32698">MAVRLLANKDSRMSKGEKIKDIKHYMDMHFWVRLFLDQLAPVSKFQQELAKTLDCWPSMNYYITGCRYVLMPWKFNECYALFVIDHGKKHVTFIDFTPTQDWCKHMPYKRLVEVIIMASKKYKIAYSKKRLIPATSFYKLWLCGEMDAKILRRNFVIDLLSYEDNSCRYVIPANIQQRLINISTKKYISGTNLVDNEGGSCRRDSVSFNPSGDTDNASPWPSLILLAKEASAKSSRSWPAMHSRVFLVSSTTAVGIRDGGGSNGDGGVQLADNLKIFKADNFDLDV</sequence>